<dbReference type="PANTHER" id="PTHR47552:SF1">
    <property type="entry name" value="PHOSPHORIBOSYLFORMYLGLYCINAMIDINE SYNTHASE SUBUNIT PURQ"/>
    <property type="match status" value="1"/>
</dbReference>
<keyword evidence="1 8" id="KW-0963">Cytoplasm</keyword>
<comment type="pathway">
    <text evidence="8">Purine metabolism; IMP biosynthesis via de novo pathway; 5-amino-1-(5-phospho-D-ribosyl)imidazole from N(2)-formyl-N(1)-(5-phospho-D-ribosyl)glycinamide: step 1/2.</text>
</comment>
<comment type="function">
    <text evidence="8">Part of the phosphoribosylformylglycinamidine synthase complex involved in the purines biosynthetic pathway. Catalyzes the ATP-dependent conversion of formylglycinamide ribonucleotide (FGAR) and glutamine to yield formylglycinamidine ribonucleotide (FGAM) and glutamate. The FGAM synthase complex is composed of three subunits. PurQ produces an ammonia molecule by converting glutamine to glutamate. PurL transfers the ammonia molecule to FGAR to form FGAM in an ATP-dependent manner. PurS interacts with PurQ and PurL and is thought to assist in the transfer of the ammonia molecule from PurQ to PurL.</text>
</comment>
<evidence type="ECO:0000313" key="9">
    <source>
        <dbReference type="EMBL" id="OGD76824.1"/>
    </source>
</evidence>
<dbReference type="Gene3D" id="3.40.50.880">
    <property type="match status" value="1"/>
</dbReference>
<feature type="active site" evidence="8">
    <location>
        <position position="219"/>
    </location>
</feature>
<protein>
    <recommendedName>
        <fullName evidence="8">Phosphoribosylformylglycinamidine synthase subunit PurQ</fullName>
        <shortName evidence="8">FGAM synthase</shortName>
        <ecNumber evidence="8">6.3.5.3</ecNumber>
    </recommendedName>
    <alternativeName>
        <fullName evidence="8">Formylglycinamide ribonucleotide amidotransferase subunit I</fullName>
        <shortName evidence="8">FGAR amidotransferase I</shortName>
        <shortName evidence="8">FGAR-AT I</shortName>
    </alternativeName>
    <alternativeName>
        <fullName evidence="8">Glutaminase PurQ</fullName>
        <ecNumber evidence="8">3.5.1.2</ecNumber>
    </alternativeName>
    <alternativeName>
        <fullName evidence="8">Phosphoribosylformylglycinamidine synthase subunit I</fullName>
    </alternativeName>
</protein>
<dbReference type="Pfam" id="PF13507">
    <property type="entry name" value="GATase_5"/>
    <property type="match status" value="1"/>
</dbReference>
<name>A0A1F5FBE9_9BACT</name>
<dbReference type="UniPathway" id="UPA00074">
    <property type="reaction ID" value="UER00128"/>
</dbReference>
<evidence type="ECO:0000256" key="6">
    <source>
        <dbReference type="ARBA" id="ARBA00022840"/>
    </source>
</evidence>
<organism evidence="9 10">
    <name type="scientific">Candidatus Coatesbacteria bacterium RBG_13_66_14</name>
    <dbReference type="NCBI Taxonomy" id="1817816"/>
    <lineage>
        <taxon>Bacteria</taxon>
        <taxon>Candidatus Coatesiibacteriota</taxon>
    </lineage>
</organism>
<dbReference type="GO" id="GO:0004359">
    <property type="term" value="F:glutaminase activity"/>
    <property type="evidence" value="ECO:0007669"/>
    <property type="project" value="UniProtKB-EC"/>
</dbReference>
<dbReference type="PANTHER" id="PTHR47552">
    <property type="entry name" value="PHOSPHORIBOSYLFORMYLGLYCINAMIDINE SYNTHASE SUBUNIT PURQ"/>
    <property type="match status" value="1"/>
</dbReference>
<dbReference type="NCBIfam" id="TIGR01737">
    <property type="entry name" value="FGAM_synth_I"/>
    <property type="match status" value="1"/>
</dbReference>
<dbReference type="STRING" id="1817816.A2Y64_04485"/>
<keyword evidence="4 8" id="KW-0658">Purine biosynthesis</keyword>
<feature type="active site" description="Nucleophile" evidence="8">
    <location>
        <position position="87"/>
    </location>
</feature>
<dbReference type="SUPFAM" id="SSF52317">
    <property type="entry name" value="Class I glutamine amidotransferase-like"/>
    <property type="match status" value="1"/>
</dbReference>
<proteinExistence type="inferred from homology"/>
<dbReference type="GO" id="GO:0006189">
    <property type="term" value="P:'de novo' IMP biosynthetic process"/>
    <property type="evidence" value="ECO:0007669"/>
    <property type="project" value="UniProtKB-UniRule"/>
</dbReference>
<keyword evidence="7 8" id="KW-0315">Glutamine amidotransferase</keyword>
<evidence type="ECO:0000256" key="2">
    <source>
        <dbReference type="ARBA" id="ARBA00022598"/>
    </source>
</evidence>
<dbReference type="EC" id="6.3.5.3" evidence="8"/>
<evidence type="ECO:0000256" key="4">
    <source>
        <dbReference type="ARBA" id="ARBA00022755"/>
    </source>
</evidence>
<reference evidence="9 10" key="1">
    <citation type="journal article" date="2016" name="Nat. Commun.">
        <title>Thousands of microbial genomes shed light on interconnected biogeochemical processes in an aquifer system.</title>
        <authorList>
            <person name="Anantharaman K."/>
            <person name="Brown C.T."/>
            <person name="Hug L.A."/>
            <person name="Sharon I."/>
            <person name="Castelle C.J."/>
            <person name="Probst A.J."/>
            <person name="Thomas B.C."/>
            <person name="Singh A."/>
            <person name="Wilkins M.J."/>
            <person name="Karaoz U."/>
            <person name="Brodie E.L."/>
            <person name="Williams K.H."/>
            <person name="Hubbard S.S."/>
            <person name="Banfield J.F."/>
        </authorList>
    </citation>
    <scope>NUCLEOTIDE SEQUENCE [LARGE SCALE GENOMIC DNA]</scope>
</reference>
<dbReference type="EC" id="3.5.1.2" evidence="8"/>
<evidence type="ECO:0000256" key="1">
    <source>
        <dbReference type="ARBA" id="ARBA00022490"/>
    </source>
</evidence>
<sequence length="283" mass="30403">MPKVAVLAFPGTNCEYESVRACEAAGLDAEIVRWNEPDKLRSADAYFLAGGFSFQDRVRAGAIGAKEAVLDEVSRAADAGKPVLGVCNGAQTLLEAGLVPGLAAGHPLEMALDSNAHGYLCRWTYLRVENPTKSLFTTLYEEGEVVPVPMAHAEGRFTTGDREILALVEKNGQVAFRFANPDGSPADGNYPTNPNGALDDLAGVTNPAGNVLAVMPHPERASWLWQLPRELEGPWGERRRAYDGKARGLTERSELCPRQNPLSEAGPGRKLFLSLAAHLGVRA</sequence>
<comment type="subcellular location">
    <subcellularLocation>
        <location evidence="8">Cytoplasm</location>
    </subcellularLocation>
</comment>
<keyword evidence="3 8" id="KW-0547">Nucleotide-binding</keyword>
<dbReference type="GO" id="GO:0005737">
    <property type="term" value="C:cytoplasm"/>
    <property type="evidence" value="ECO:0007669"/>
    <property type="project" value="UniProtKB-SubCell"/>
</dbReference>
<evidence type="ECO:0000256" key="8">
    <source>
        <dbReference type="HAMAP-Rule" id="MF_00421"/>
    </source>
</evidence>
<keyword evidence="2 8" id="KW-0436">Ligase</keyword>
<comment type="catalytic activity">
    <reaction evidence="8">
        <text>L-glutamine + H2O = L-glutamate + NH4(+)</text>
        <dbReference type="Rhea" id="RHEA:15889"/>
        <dbReference type="ChEBI" id="CHEBI:15377"/>
        <dbReference type="ChEBI" id="CHEBI:28938"/>
        <dbReference type="ChEBI" id="CHEBI:29985"/>
        <dbReference type="ChEBI" id="CHEBI:58359"/>
        <dbReference type="EC" id="3.5.1.2"/>
    </reaction>
</comment>
<dbReference type="GO" id="GO:0005524">
    <property type="term" value="F:ATP binding"/>
    <property type="evidence" value="ECO:0007669"/>
    <property type="project" value="UniProtKB-KW"/>
</dbReference>
<evidence type="ECO:0000256" key="5">
    <source>
        <dbReference type="ARBA" id="ARBA00022801"/>
    </source>
</evidence>
<comment type="catalytic activity">
    <reaction evidence="8">
        <text>N(2)-formyl-N(1)-(5-phospho-beta-D-ribosyl)glycinamide + L-glutamine + ATP + H2O = 2-formamido-N(1)-(5-O-phospho-beta-D-ribosyl)acetamidine + L-glutamate + ADP + phosphate + H(+)</text>
        <dbReference type="Rhea" id="RHEA:17129"/>
        <dbReference type="ChEBI" id="CHEBI:15377"/>
        <dbReference type="ChEBI" id="CHEBI:15378"/>
        <dbReference type="ChEBI" id="CHEBI:29985"/>
        <dbReference type="ChEBI" id="CHEBI:30616"/>
        <dbReference type="ChEBI" id="CHEBI:43474"/>
        <dbReference type="ChEBI" id="CHEBI:58359"/>
        <dbReference type="ChEBI" id="CHEBI:147286"/>
        <dbReference type="ChEBI" id="CHEBI:147287"/>
        <dbReference type="ChEBI" id="CHEBI:456216"/>
        <dbReference type="EC" id="6.3.5.3"/>
    </reaction>
</comment>
<dbReference type="AlphaFoldDB" id="A0A1F5FBE9"/>
<evidence type="ECO:0000256" key="7">
    <source>
        <dbReference type="ARBA" id="ARBA00022962"/>
    </source>
</evidence>
<dbReference type="SMART" id="SM01211">
    <property type="entry name" value="GATase_5"/>
    <property type="match status" value="1"/>
</dbReference>
<dbReference type="EMBL" id="MFAF01000062">
    <property type="protein sequence ID" value="OGD76824.1"/>
    <property type="molecule type" value="Genomic_DNA"/>
</dbReference>
<dbReference type="InterPro" id="IPR029062">
    <property type="entry name" value="Class_I_gatase-like"/>
</dbReference>
<evidence type="ECO:0000313" key="10">
    <source>
        <dbReference type="Proteomes" id="UP000177187"/>
    </source>
</evidence>
<feature type="active site" evidence="8">
    <location>
        <position position="217"/>
    </location>
</feature>
<dbReference type="GO" id="GO:0004642">
    <property type="term" value="F:phosphoribosylformylglycinamidine synthase activity"/>
    <property type="evidence" value="ECO:0007669"/>
    <property type="project" value="UniProtKB-UniRule"/>
</dbReference>
<dbReference type="HAMAP" id="MF_00421">
    <property type="entry name" value="PurQ"/>
    <property type="match status" value="1"/>
</dbReference>
<keyword evidence="5 8" id="KW-0378">Hydrolase</keyword>
<comment type="caution">
    <text evidence="9">The sequence shown here is derived from an EMBL/GenBank/DDBJ whole genome shotgun (WGS) entry which is preliminary data.</text>
</comment>
<dbReference type="InterPro" id="IPR010075">
    <property type="entry name" value="PRibForGlyAmidine_synth_PurQ"/>
</dbReference>
<accession>A0A1F5FBE9</accession>
<evidence type="ECO:0000256" key="3">
    <source>
        <dbReference type="ARBA" id="ARBA00022741"/>
    </source>
</evidence>
<dbReference type="Proteomes" id="UP000177187">
    <property type="component" value="Unassembled WGS sequence"/>
</dbReference>
<gene>
    <name evidence="8" type="primary">purQ</name>
    <name evidence="9" type="ORF">A2Y64_04485</name>
</gene>
<keyword evidence="6 8" id="KW-0067">ATP-binding</keyword>
<dbReference type="PROSITE" id="PS51273">
    <property type="entry name" value="GATASE_TYPE_1"/>
    <property type="match status" value="1"/>
</dbReference>
<comment type="subunit">
    <text evidence="8">Part of the FGAM synthase complex composed of 1 PurL, 1 PurQ and 2 PurS subunits.</text>
</comment>